<dbReference type="Pfam" id="PF08239">
    <property type="entry name" value="SH3_3"/>
    <property type="match status" value="1"/>
</dbReference>
<accession>A0A2H0W9F5</accession>
<dbReference type="Pfam" id="PF08308">
    <property type="entry name" value="PEGA"/>
    <property type="match status" value="1"/>
</dbReference>
<evidence type="ECO:0000313" key="4">
    <source>
        <dbReference type="Proteomes" id="UP000230093"/>
    </source>
</evidence>
<name>A0A2H0W9F5_9BACT</name>
<evidence type="ECO:0000256" key="1">
    <source>
        <dbReference type="SAM" id="MobiDB-lite"/>
    </source>
</evidence>
<dbReference type="AlphaFoldDB" id="A0A2H0W9F5"/>
<evidence type="ECO:0000259" key="2">
    <source>
        <dbReference type="PROSITE" id="PS51781"/>
    </source>
</evidence>
<dbReference type="Gene3D" id="2.30.30.40">
    <property type="entry name" value="SH3 Domains"/>
    <property type="match status" value="1"/>
</dbReference>
<dbReference type="InterPro" id="IPR013229">
    <property type="entry name" value="PEGA"/>
</dbReference>
<feature type="compositionally biased region" description="Acidic residues" evidence="1">
    <location>
        <begin position="200"/>
        <end position="238"/>
    </location>
</feature>
<comment type="caution">
    <text evidence="3">The sequence shown here is derived from an EMBL/GenBank/DDBJ whole genome shotgun (WGS) entry which is preliminary data.</text>
</comment>
<dbReference type="EMBL" id="PEZT01000012">
    <property type="protein sequence ID" value="PIS09282.1"/>
    <property type="molecule type" value="Genomic_DNA"/>
</dbReference>
<dbReference type="InterPro" id="IPR036028">
    <property type="entry name" value="SH3-like_dom_sf"/>
</dbReference>
<dbReference type="PROSITE" id="PS51781">
    <property type="entry name" value="SH3B"/>
    <property type="match status" value="1"/>
</dbReference>
<gene>
    <name evidence="3" type="ORF">COT75_02135</name>
</gene>
<organism evidence="3 4">
    <name type="scientific">Candidatus Beckwithbacteria bacterium CG10_big_fil_rev_8_21_14_0_10_34_10</name>
    <dbReference type="NCBI Taxonomy" id="1974495"/>
    <lineage>
        <taxon>Bacteria</taxon>
        <taxon>Candidatus Beckwithiibacteriota</taxon>
    </lineage>
</organism>
<dbReference type="SUPFAM" id="SSF50044">
    <property type="entry name" value="SH3-domain"/>
    <property type="match status" value="1"/>
</dbReference>
<feature type="domain" description="SH3b" evidence="2">
    <location>
        <begin position="248"/>
        <end position="316"/>
    </location>
</feature>
<dbReference type="Proteomes" id="UP000230093">
    <property type="component" value="Unassembled WGS sequence"/>
</dbReference>
<dbReference type="PROSITE" id="PS51257">
    <property type="entry name" value="PROKAR_LIPOPROTEIN"/>
    <property type="match status" value="1"/>
</dbReference>
<proteinExistence type="predicted"/>
<dbReference type="InterPro" id="IPR003646">
    <property type="entry name" value="SH3-like_bac-type"/>
</dbReference>
<reference evidence="4" key="1">
    <citation type="submission" date="2017-09" db="EMBL/GenBank/DDBJ databases">
        <title>Depth-based differentiation of microbial function through sediment-hosted aquifers and enrichment of novel symbionts in the deep terrestrial subsurface.</title>
        <authorList>
            <person name="Probst A.J."/>
            <person name="Ladd B."/>
            <person name="Jarett J.K."/>
            <person name="Geller-Mcgrath D.E."/>
            <person name="Sieber C.M.K."/>
            <person name="Emerson J.B."/>
            <person name="Anantharaman K."/>
            <person name="Thomas B.C."/>
            <person name="Malmstrom R."/>
            <person name="Stieglmeier M."/>
            <person name="Klingl A."/>
            <person name="Woyke T."/>
            <person name="Ryan C.M."/>
            <person name="Banfield J.F."/>
        </authorList>
    </citation>
    <scope>NUCLEOTIDE SEQUENCE [LARGE SCALE GENOMIC DNA]</scope>
</reference>
<evidence type="ECO:0000313" key="3">
    <source>
        <dbReference type="EMBL" id="PIS09282.1"/>
    </source>
</evidence>
<feature type="region of interest" description="Disordered" evidence="1">
    <location>
        <begin position="194"/>
        <end position="246"/>
    </location>
</feature>
<sequence>MKISKLTNVLLILFLSFFLSSCTLPFLGKRKKAALQVTADPKATVFLNDEHLSQTPYFDENLKPGEYALKLVPDSSEGSLLPWQGMVKLSPGIMTVVNRTLGKTASDSSGYVLSLEPIAEKDQVIISIISTPDNVVVTLDGEPRGFTPLSLDNISEGEHTLIISSPGFREEIIQAKTAKGHKLVINAQLAEENLEKADEKEDEEATDSANLEEEDSLEDADEETVVDKNNEEEDETEESSSKTMALPYVEIKTTPTGWLNVRSEASTAGGDETILVKIDTGDVFKFIEANEDGWYKIEYEEDKQGWISGTYAKLFQ</sequence>
<protein>
    <recommendedName>
        <fullName evidence="2">SH3b domain-containing protein</fullName>
    </recommendedName>
</protein>